<dbReference type="InterPro" id="IPR001164">
    <property type="entry name" value="ArfGAP_dom"/>
</dbReference>
<evidence type="ECO:0000256" key="5">
    <source>
        <dbReference type="SAM" id="MobiDB-lite"/>
    </source>
</evidence>
<sequence length="706" mass="77298">MMTGGGSALCSGGGGGGPTSSSSSIVSLSIRSEIHRFESVHPSIYSIYELLEQVQDSSVAQAIREHVVNIEDCFVNSQEWTLSRSVSDLHVGLLGSQMSPKSTLVHRYLTNQYVQDNSPEGGRFKKEIIVNSTPYLLLLRDEGGPPELQFSHWTDAIILVASSTQTTNTCFSYLTRFANYRSLNDVPIVLVSVEEHANASLEFIKEFKKIPHSGYFHVNVRTGVNVEQLFSEVCNMIVNKRTSMGPPPPPPSSLQRSNSSLSDKNITPVCTPTSSRKFRRRSNLFKSATQDLGSGRAIPVKQGCLLKKSNNSNSKITNKKWKKKYVTMSEGKIEYFDNLNAYMDNPNSGKVIDLKHVTVKLTRSAGHHVRTITDSLSTLSLKKQSSYNMHAANAGVEAYGFQLVSISKTWDFESTSKADRDEWVELIEEQIVKSLQANVADRVSSRKNEGACDEEILVVKNLNGVCADCGVQLSKGGGYWASLNLCVVVCIACSGVHRNIGTHISKIRSMELDEMSSLLISPLRSIESNGNANRIYEACVPDHAKPGASCSDIERSSYIRRKYEHLEFLPAEPKSVNQDMVAKSIIDKDFFTFLLYVNISRRSGDALFVDGKLLNVAISNEFIAAAQIILWMTNDGVGGGGVTPSCTPDRKPGFNNAQYYGNVGSPSELPCGVSSKVNLASASKLLNNNNNASNASSGSNNKKIII</sequence>
<feature type="domain" description="Arf-GAP" evidence="7">
    <location>
        <begin position="453"/>
        <end position="576"/>
    </location>
</feature>
<keyword evidence="2 4" id="KW-0862">Zinc</keyword>
<keyword evidence="2 4" id="KW-0479">Metal-binding</keyword>
<dbReference type="PROSITE" id="PS50115">
    <property type="entry name" value="ARFGAP"/>
    <property type="match status" value="1"/>
</dbReference>
<evidence type="ECO:0008006" key="10">
    <source>
        <dbReference type="Google" id="ProtNLM"/>
    </source>
</evidence>
<dbReference type="Proteomes" id="UP001642540">
    <property type="component" value="Unassembled WGS sequence"/>
</dbReference>
<dbReference type="InterPro" id="IPR051282">
    <property type="entry name" value="Arf-GAP_GTPase_ANK_PH"/>
</dbReference>
<dbReference type="Gene3D" id="3.40.50.300">
    <property type="entry name" value="P-loop containing nucleotide triphosphate hydrolases"/>
    <property type="match status" value="1"/>
</dbReference>
<dbReference type="Pfam" id="PF01412">
    <property type="entry name" value="ArfGap"/>
    <property type="match status" value="1"/>
</dbReference>
<evidence type="ECO:0000259" key="6">
    <source>
        <dbReference type="PROSITE" id="PS50003"/>
    </source>
</evidence>
<comment type="similarity">
    <text evidence="1">Belongs to the centaurin gamma-like family.</text>
</comment>
<feature type="compositionally biased region" description="Low complexity" evidence="5">
    <location>
        <begin position="253"/>
        <end position="262"/>
    </location>
</feature>
<evidence type="ECO:0000313" key="8">
    <source>
        <dbReference type="EMBL" id="CAL8113658.1"/>
    </source>
</evidence>
<proteinExistence type="inferred from homology"/>
<dbReference type="Pfam" id="PF00169">
    <property type="entry name" value="PH"/>
    <property type="match status" value="1"/>
</dbReference>
<protein>
    <recommendedName>
        <fullName evidence="10">Arf-GAP with GTPase, ANK repeat and PH domain-containing protein 1</fullName>
    </recommendedName>
</protein>
<evidence type="ECO:0000313" key="9">
    <source>
        <dbReference type="Proteomes" id="UP001642540"/>
    </source>
</evidence>
<dbReference type="InterPro" id="IPR038508">
    <property type="entry name" value="ArfGAP_dom_sf"/>
</dbReference>
<reference evidence="8 9" key="1">
    <citation type="submission" date="2024-08" db="EMBL/GenBank/DDBJ databases">
        <authorList>
            <person name="Cucini C."/>
            <person name="Frati F."/>
        </authorList>
    </citation>
    <scope>NUCLEOTIDE SEQUENCE [LARGE SCALE GENOMIC DNA]</scope>
</reference>
<name>A0ABP1R194_9HEXA</name>
<gene>
    <name evidence="8" type="ORF">ODALV1_LOCUS16116</name>
</gene>
<dbReference type="PANTHER" id="PTHR45819">
    <property type="entry name" value="CENTAURIN-GAMMA-1A"/>
    <property type="match status" value="1"/>
</dbReference>
<evidence type="ECO:0000259" key="7">
    <source>
        <dbReference type="PROSITE" id="PS50115"/>
    </source>
</evidence>
<dbReference type="InterPro" id="IPR001849">
    <property type="entry name" value="PH_domain"/>
</dbReference>
<dbReference type="PROSITE" id="PS50003">
    <property type="entry name" value="PH_DOMAIN"/>
    <property type="match status" value="1"/>
</dbReference>
<dbReference type="EMBL" id="CAXLJM020000049">
    <property type="protein sequence ID" value="CAL8113658.1"/>
    <property type="molecule type" value="Genomic_DNA"/>
</dbReference>
<comment type="caution">
    <text evidence="8">The sequence shown here is derived from an EMBL/GenBank/DDBJ whole genome shotgun (WGS) entry which is preliminary data.</text>
</comment>
<dbReference type="PANTHER" id="PTHR45819:SF5">
    <property type="entry name" value="CENTAURIN-GAMMA-1A"/>
    <property type="match status" value="1"/>
</dbReference>
<dbReference type="InterPro" id="IPR011993">
    <property type="entry name" value="PH-like_dom_sf"/>
</dbReference>
<feature type="region of interest" description="Disordered" evidence="5">
    <location>
        <begin position="241"/>
        <end position="275"/>
    </location>
</feature>
<feature type="region of interest" description="Disordered" evidence="5">
    <location>
        <begin position="1"/>
        <end position="22"/>
    </location>
</feature>
<dbReference type="SMART" id="SM00105">
    <property type="entry name" value="ArfGap"/>
    <property type="match status" value="1"/>
</dbReference>
<dbReference type="CDD" id="cd08204">
    <property type="entry name" value="ArfGap"/>
    <property type="match status" value="1"/>
</dbReference>
<accession>A0ABP1R194</accession>
<evidence type="ECO:0000256" key="1">
    <source>
        <dbReference type="ARBA" id="ARBA00005430"/>
    </source>
</evidence>
<feature type="compositionally biased region" description="Gly residues" evidence="5">
    <location>
        <begin position="1"/>
        <end position="18"/>
    </location>
</feature>
<organism evidence="8 9">
    <name type="scientific">Orchesella dallaii</name>
    <dbReference type="NCBI Taxonomy" id="48710"/>
    <lineage>
        <taxon>Eukaryota</taxon>
        <taxon>Metazoa</taxon>
        <taxon>Ecdysozoa</taxon>
        <taxon>Arthropoda</taxon>
        <taxon>Hexapoda</taxon>
        <taxon>Collembola</taxon>
        <taxon>Entomobryomorpha</taxon>
        <taxon>Entomobryoidea</taxon>
        <taxon>Orchesellidae</taxon>
        <taxon>Orchesellinae</taxon>
        <taxon>Orchesella</taxon>
    </lineage>
</organism>
<evidence type="ECO:0000256" key="3">
    <source>
        <dbReference type="ARBA" id="ARBA00023043"/>
    </source>
</evidence>
<dbReference type="SUPFAM" id="SSF57863">
    <property type="entry name" value="ArfGap/RecO-like zinc finger"/>
    <property type="match status" value="1"/>
</dbReference>
<dbReference type="InterPro" id="IPR037278">
    <property type="entry name" value="ARFGAP/RecO"/>
</dbReference>
<dbReference type="Gene3D" id="1.10.220.150">
    <property type="entry name" value="Arf GTPase activating protein"/>
    <property type="match status" value="1"/>
</dbReference>
<keyword evidence="9" id="KW-1185">Reference proteome</keyword>
<dbReference type="InterPro" id="IPR027417">
    <property type="entry name" value="P-loop_NTPase"/>
</dbReference>
<keyword evidence="2 4" id="KW-0863">Zinc-finger</keyword>
<evidence type="ECO:0000256" key="2">
    <source>
        <dbReference type="ARBA" id="ARBA00022771"/>
    </source>
</evidence>
<dbReference type="SUPFAM" id="SSF50729">
    <property type="entry name" value="PH domain-like"/>
    <property type="match status" value="1"/>
</dbReference>
<feature type="compositionally biased region" description="Polar residues" evidence="5">
    <location>
        <begin position="263"/>
        <end position="275"/>
    </location>
</feature>
<evidence type="ECO:0000256" key="4">
    <source>
        <dbReference type="PROSITE-ProRule" id="PRU00288"/>
    </source>
</evidence>
<dbReference type="SUPFAM" id="SSF52540">
    <property type="entry name" value="P-loop containing nucleoside triphosphate hydrolases"/>
    <property type="match status" value="1"/>
</dbReference>
<keyword evidence="3" id="KW-0040">ANK repeat</keyword>
<dbReference type="Gene3D" id="2.30.29.30">
    <property type="entry name" value="Pleckstrin-homology domain (PH domain)/Phosphotyrosine-binding domain (PTB)"/>
    <property type="match status" value="1"/>
</dbReference>
<feature type="domain" description="PH" evidence="6">
    <location>
        <begin position="298"/>
        <end position="432"/>
    </location>
</feature>
<dbReference type="SMART" id="SM00233">
    <property type="entry name" value="PH"/>
    <property type="match status" value="1"/>
</dbReference>